<organism evidence="1 2">
    <name type="scientific">Streptomyces caeni</name>
    <dbReference type="NCBI Taxonomy" id="2307231"/>
    <lineage>
        <taxon>Bacteria</taxon>
        <taxon>Bacillati</taxon>
        <taxon>Actinomycetota</taxon>
        <taxon>Actinomycetes</taxon>
        <taxon>Kitasatosporales</taxon>
        <taxon>Streptomycetaceae</taxon>
        <taxon>Streptomyces</taxon>
    </lineage>
</organism>
<reference evidence="2" key="1">
    <citation type="journal article" date="2019" name="Int. J. Syst. Evol. Microbiol.">
        <title>The Global Catalogue of Microorganisms (GCM) 10K type strain sequencing project: providing services to taxonomists for standard genome sequencing and annotation.</title>
        <authorList>
            <consortium name="The Broad Institute Genomics Platform"/>
            <consortium name="The Broad Institute Genome Sequencing Center for Infectious Disease"/>
            <person name="Wu L."/>
            <person name="Ma J."/>
        </authorList>
    </citation>
    <scope>NUCLEOTIDE SEQUENCE [LARGE SCALE GENOMIC DNA]</scope>
    <source>
        <strain evidence="2">CGMCC 1.12470</strain>
    </source>
</reference>
<dbReference type="InterPro" id="IPR011008">
    <property type="entry name" value="Dimeric_a/b-barrel"/>
</dbReference>
<sequence length="104" mass="11832">METIVHTIRLHPGTDPEDFERWVREVDYATCPELPSVRGFHVFRISTRDDEPAHYAEIIEVTDHKAFARDMETPAFARLVAAFEQMAAVLDTLAGERVGDGYRA</sequence>
<dbReference type="InterPro" id="IPR021667">
    <property type="entry name" value="HapK"/>
</dbReference>
<keyword evidence="2" id="KW-1185">Reference proteome</keyword>
<dbReference type="Pfam" id="PF11639">
    <property type="entry name" value="HapK"/>
    <property type="match status" value="1"/>
</dbReference>
<comment type="caution">
    <text evidence="1">The sequence shown here is derived from an EMBL/GenBank/DDBJ whole genome shotgun (WGS) entry which is preliminary data.</text>
</comment>
<proteinExistence type="predicted"/>
<dbReference type="RefSeq" id="WP_381084636.1">
    <property type="nucleotide sequence ID" value="NZ_JBHUDX010000053.1"/>
</dbReference>
<name>A0ABW4IUQ0_9ACTN</name>
<evidence type="ECO:0000313" key="2">
    <source>
        <dbReference type="Proteomes" id="UP001597261"/>
    </source>
</evidence>
<evidence type="ECO:0000313" key="1">
    <source>
        <dbReference type="EMBL" id="MFD1660492.1"/>
    </source>
</evidence>
<protein>
    <submittedName>
        <fullName evidence="1">RedY protein</fullName>
    </submittedName>
</protein>
<dbReference type="SUPFAM" id="SSF54909">
    <property type="entry name" value="Dimeric alpha+beta barrel"/>
    <property type="match status" value="1"/>
</dbReference>
<dbReference type="Gene3D" id="3.30.70.100">
    <property type="match status" value="1"/>
</dbReference>
<gene>
    <name evidence="1" type="ORF">ACFSL4_20340</name>
</gene>
<accession>A0ABW4IUQ0</accession>
<dbReference type="Proteomes" id="UP001597261">
    <property type="component" value="Unassembled WGS sequence"/>
</dbReference>
<dbReference type="EMBL" id="JBHUDX010000053">
    <property type="protein sequence ID" value="MFD1660492.1"/>
    <property type="molecule type" value="Genomic_DNA"/>
</dbReference>